<evidence type="ECO:0000259" key="2">
    <source>
        <dbReference type="Pfam" id="PF24476"/>
    </source>
</evidence>
<comment type="caution">
    <text evidence="3">The sequence shown here is derived from an EMBL/GenBank/DDBJ whole genome shotgun (WGS) entry which is preliminary data.</text>
</comment>
<dbReference type="OrthoDB" id="5331891at2759"/>
<gene>
    <name evidence="3" type="ORF">ALTATR162_LOCUS9417</name>
</gene>
<name>A0A8J2I9D9_9PLEO</name>
<evidence type="ECO:0000256" key="1">
    <source>
        <dbReference type="SAM" id="MobiDB-lite"/>
    </source>
</evidence>
<evidence type="ECO:0000313" key="3">
    <source>
        <dbReference type="EMBL" id="CAG5180790.1"/>
    </source>
</evidence>
<protein>
    <recommendedName>
        <fullName evidence="2">DUF7580 domain-containing protein</fullName>
    </recommendedName>
</protein>
<dbReference type="Proteomes" id="UP000676310">
    <property type="component" value="Unassembled WGS sequence"/>
</dbReference>
<feature type="compositionally biased region" description="Polar residues" evidence="1">
    <location>
        <begin position="338"/>
        <end position="347"/>
    </location>
</feature>
<dbReference type="InterPro" id="IPR056002">
    <property type="entry name" value="DUF7580"/>
</dbReference>
<dbReference type="AlphaFoldDB" id="A0A8J2I9D9"/>
<dbReference type="RefSeq" id="XP_043172985.1">
    <property type="nucleotide sequence ID" value="XM_043317050.1"/>
</dbReference>
<dbReference type="PANTHER" id="PTHR35186:SF4">
    <property type="entry name" value="PRION-INHIBITION AND PROPAGATION HELO DOMAIN-CONTAINING PROTEIN"/>
    <property type="match status" value="1"/>
</dbReference>
<proteinExistence type="predicted"/>
<dbReference type="Pfam" id="PF24476">
    <property type="entry name" value="DUF7580"/>
    <property type="match status" value="1"/>
</dbReference>
<sequence>MSGIEIAGLVFGIVPIVVEILKSYRTTKERLHTFRKYGQVIHDVQLRYRVAATSFTNECQLLLRTVIEDKHELAGMIDDPQHAAWLDPTLETRFRTFLERDCTLFEEVIVLIRDVLRDTQAALGECNRLCGGGMQTTTAQRLYSAFNTSWKENQYRRWLDTLDVWNSKLSKLRKQRCKLHKRQVVQGSCLVRKAVPRKYGDVRAASQRLHESLQDSWSCTNISHTGHQARLSVQAKAEHGNVRLDMVIACRKKMVKTDKTTQPSSSAPPIWLHVQTITTPLTVTNLSVPATNMTDTLRRSMQAMPLGECLFQSKATKRKSKSVRFDTSGSESKRRTPEPTNDAQMSQTQSFTTFDLKAAQSAILSIHRSKGQREARKVMELLQSLRTVHQLTLAHQLAVAVLQFHSTAWIAPDWSLEDISYFRDPTKPTAEAIEDQLQRLHLSTQFPLAGASAATPTIQDQEDLKFVYGIRSLPLAKLGIALLEIGCQTKISSLASSPMPHDVICARRVLLDPPPAIKYLGERYIKIARKCIECDFSCGDDLSDENVQSAVYTEVVCGLESMLQDLNKFLNIK</sequence>
<keyword evidence="4" id="KW-1185">Reference proteome</keyword>
<accession>A0A8J2I9D9</accession>
<evidence type="ECO:0000313" key="4">
    <source>
        <dbReference type="Proteomes" id="UP000676310"/>
    </source>
</evidence>
<organism evidence="3 4">
    <name type="scientific">Alternaria atra</name>
    <dbReference type="NCBI Taxonomy" id="119953"/>
    <lineage>
        <taxon>Eukaryota</taxon>
        <taxon>Fungi</taxon>
        <taxon>Dikarya</taxon>
        <taxon>Ascomycota</taxon>
        <taxon>Pezizomycotina</taxon>
        <taxon>Dothideomycetes</taxon>
        <taxon>Pleosporomycetidae</taxon>
        <taxon>Pleosporales</taxon>
        <taxon>Pleosporineae</taxon>
        <taxon>Pleosporaceae</taxon>
        <taxon>Alternaria</taxon>
        <taxon>Alternaria sect. Ulocladioides</taxon>
    </lineage>
</organism>
<dbReference type="GeneID" id="67021636"/>
<dbReference type="EMBL" id="CAJRGZ010000025">
    <property type="protein sequence ID" value="CAG5180790.1"/>
    <property type="molecule type" value="Genomic_DNA"/>
</dbReference>
<feature type="region of interest" description="Disordered" evidence="1">
    <location>
        <begin position="320"/>
        <end position="347"/>
    </location>
</feature>
<reference evidence="3" key="1">
    <citation type="submission" date="2021-05" db="EMBL/GenBank/DDBJ databases">
        <authorList>
            <person name="Stam R."/>
        </authorList>
    </citation>
    <scope>NUCLEOTIDE SEQUENCE</scope>
    <source>
        <strain evidence="3">CS162</strain>
    </source>
</reference>
<dbReference type="PANTHER" id="PTHR35186">
    <property type="entry name" value="ANK_REP_REGION DOMAIN-CONTAINING PROTEIN"/>
    <property type="match status" value="1"/>
</dbReference>
<feature type="domain" description="DUF7580" evidence="2">
    <location>
        <begin position="198"/>
        <end position="564"/>
    </location>
</feature>